<proteinExistence type="predicted"/>
<organism evidence="1 2">
    <name type="scientific">Siminovitchia sediminis</name>
    <dbReference type="NCBI Taxonomy" id="1274353"/>
    <lineage>
        <taxon>Bacteria</taxon>
        <taxon>Bacillati</taxon>
        <taxon>Bacillota</taxon>
        <taxon>Bacilli</taxon>
        <taxon>Bacillales</taxon>
        <taxon>Bacillaceae</taxon>
        <taxon>Siminovitchia</taxon>
    </lineage>
</organism>
<dbReference type="EMBL" id="JBHUEO010000002">
    <property type="protein sequence ID" value="MFD1705257.1"/>
    <property type="molecule type" value="Genomic_DNA"/>
</dbReference>
<dbReference type="Proteomes" id="UP001597301">
    <property type="component" value="Unassembled WGS sequence"/>
</dbReference>
<dbReference type="RefSeq" id="WP_380771519.1">
    <property type="nucleotide sequence ID" value="NZ_JBHUEO010000002.1"/>
</dbReference>
<reference evidence="2" key="1">
    <citation type="journal article" date="2019" name="Int. J. Syst. Evol. Microbiol.">
        <title>The Global Catalogue of Microorganisms (GCM) 10K type strain sequencing project: providing services to taxonomists for standard genome sequencing and annotation.</title>
        <authorList>
            <consortium name="The Broad Institute Genomics Platform"/>
            <consortium name="The Broad Institute Genome Sequencing Center for Infectious Disease"/>
            <person name="Wu L."/>
            <person name="Ma J."/>
        </authorList>
    </citation>
    <scope>NUCLEOTIDE SEQUENCE [LARGE SCALE GENOMIC DNA]</scope>
    <source>
        <strain evidence="2">CGMCC 1.12295</strain>
    </source>
</reference>
<name>A0ABW4KAS9_9BACI</name>
<comment type="caution">
    <text evidence="1">The sequence shown here is derived from an EMBL/GenBank/DDBJ whole genome shotgun (WGS) entry which is preliminary data.</text>
</comment>
<accession>A0ABW4KAS9</accession>
<evidence type="ECO:0000313" key="2">
    <source>
        <dbReference type="Proteomes" id="UP001597301"/>
    </source>
</evidence>
<gene>
    <name evidence="1" type="ORF">ACFSCZ_00645</name>
</gene>
<evidence type="ECO:0000313" key="1">
    <source>
        <dbReference type="EMBL" id="MFD1705257.1"/>
    </source>
</evidence>
<protein>
    <submittedName>
        <fullName evidence="1">DNA N-6-adenine-methyltransferase</fullName>
    </submittedName>
</protein>
<dbReference type="Pfam" id="PF05869">
    <property type="entry name" value="Dam"/>
    <property type="match status" value="1"/>
</dbReference>
<dbReference type="InterPro" id="IPR008593">
    <property type="entry name" value="Dam_MeTrfase"/>
</dbReference>
<keyword evidence="2" id="KW-1185">Reference proteome</keyword>
<sequence>MAINNGLFTSNTDMWATPQDFFDKLNAEFNFELDVCATEDNAKCSKYYSPEEDGLQQEWKGICWMNPPYGRVIGDWVKKAYESSLKGATVVCLLPARTDTKWWHDYCMKGEIRFVKGRLKFGESKNSAPFPSAVVIFGDKAKTNTLIAM</sequence>